<dbReference type="EMBL" id="QGMY01000002">
    <property type="protein sequence ID" value="PWR74300.1"/>
    <property type="molecule type" value="Genomic_DNA"/>
</dbReference>
<dbReference type="InterPro" id="IPR050980">
    <property type="entry name" value="2C_sensor_his_kinase"/>
</dbReference>
<keyword evidence="8" id="KW-0472">Membrane</keyword>
<name>A0A2V2N6Q6_9EURY</name>
<dbReference type="Pfam" id="PF00989">
    <property type="entry name" value="PAS"/>
    <property type="match status" value="1"/>
</dbReference>
<evidence type="ECO:0000256" key="5">
    <source>
        <dbReference type="ARBA" id="ARBA00022741"/>
    </source>
</evidence>
<evidence type="ECO:0000256" key="2">
    <source>
        <dbReference type="ARBA" id="ARBA00012438"/>
    </source>
</evidence>
<dbReference type="PROSITE" id="PS50112">
    <property type="entry name" value="PAS"/>
    <property type="match status" value="1"/>
</dbReference>
<dbReference type="SUPFAM" id="SSF55874">
    <property type="entry name" value="ATPase domain of HSP90 chaperone/DNA topoisomerase II/histidine kinase"/>
    <property type="match status" value="1"/>
</dbReference>
<dbReference type="SMART" id="SM00387">
    <property type="entry name" value="HATPase_c"/>
    <property type="match status" value="1"/>
</dbReference>
<dbReference type="Gene3D" id="6.10.340.10">
    <property type="match status" value="1"/>
</dbReference>
<evidence type="ECO:0000256" key="7">
    <source>
        <dbReference type="ARBA" id="ARBA00022840"/>
    </source>
</evidence>
<sequence>MMASTSTVGQSLSSTMFLKTIKRLIGKFRLRTVLTISLVVLLVCAMGIIWVFSFLNSQYIVSDLAGQLENEISDRIVQHLDVYLETPQLVNKLCLDSIKFGGVDIHDNSALEKYFRALSYRFPTVESICYANEEDGNYTIISTIGSEGITNGTDRYLGFSRASTNYSFEEYLTDNEGRIIRQTVKPLPYDPRTRPWYKTAITSDKPSWTPIYMWVEGVVSQDAVIPVHSIDNRIIGVLDTSLTLIGISDFLQNLEISQNGEAFILEKSGLLIASSESNNTYSNENGTLIRLSALNSSDLIIQATTRYLINQAHLNGNITVQEQFKLDINNTREWIQVTPYQDQYGLDWLIVVAIPESDIMGKINHNNNLTFLLIVTVVICIIFLCIGLARWITRPILSLNRSARSLSRGNWTDWTDLDRHDEIGELSQSFKQMANQLRTTFVSLKSSEERYIRLFQSSADAILLFDNFTLVQMNKAGEEMFNIASKDAIGLDIRNLFADIGLGIGDMIRQGSESGKSYLDRTISRTNNSEEQYMNIRLTHIPDENRNLSLVHIRDISDQRKAIIAFAEQDALKESYNQINTILQLLPDPTFVINAEGQIIIWNRAIEKLTGKNWDEMIGKKNYAYSKALHNTEKPILIDIALSPKRYGLDLYPDIEQSGDLLKTSFDIDVSGERKFFSCLAGPLYNKVGEIIGAIESIRDITSHKLNEEALLIANKKLNLLSSITRHDILNKIMITKAHLFLLDDTNLTSEQIESTSAIKRSMIEIEHFVSFTKTYQELGLHVPIWQDVGETCNRVIKDINVGSIIILNNVFGISILADPLFEKVCYNIIENAIRHGENLSEISISGVEQNGKLTLIFEDNGIGISTENKEIIFERGFGKNTGYGLFLTREILSISDISIIESGQPGFGCRFEILVPKGKFRFNNK</sequence>
<keyword evidence="8" id="KW-1133">Transmembrane helix</keyword>
<dbReference type="GO" id="GO:0016020">
    <property type="term" value="C:membrane"/>
    <property type="evidence" value="ECO:0007669"/>
    <property type="project" value="InterPro"/>
</dbReference>
<dbReference type="InterPro" id="IPR003660">
    <property type="entry name" value="HAMP_dom"/>
</dbReference>
<dbReference type="SMART" id="SM00091">
    <property type="entry name" value="PAS"/>
    <property type="match status" value="2"/>
</dbReference>
<feature type="transmembrane region" description="Helical" evidence="8">
    <location>
        <begin position="369"/>
        <end position="392"/>
    </location>
</feature>
<dbReference type="InterPro" id="IPR000014">
    <property type="entry name" value="PAS"/>
</dbReference>
<feature type="transmembrane region" description="Helical" evidence="8">
    <location>
        <begin position="32"/>
        <end position="55"/>
    </location>
</feature>
<keyword evidence="3" id="KW-0597">Phosphoprotein</keyword>
<dbReference type="CDD" id="cd00130">
    <property type="entry name" value="PAS"/>
    <property type="match status" value="1"/>
</dbReference>
<evidence type="ECO:0000256" key="4">
    <source>
        <dbReference type="ARBA" id="ARBA00022679"/>
    </source>
</evidence>
<evidence type="ECO:0000256" key="1">
    <source>
        <dbReference type="ARBA" id="ARBA00000085"/>
    </source>
</evidence>
<dbReference type="AlphaFoldDB" id="A0A2V2N6Q6"/>
<comment type="caution">
    <text evidence="12">The sequence shown here is derived from an EMBL/GenBank/DDBJ whole genome shotgun (WGS) entry which is preliminary data.</text>
</comment>
<organism evidence="12 13">
    <name type="scientific">Methanospirillum lacunae</name>
    <dbReference type="NCBI Taxonomy" id="668570"/>
    <lineage>
        <taxon>Archaea</taxon>
        <taxon>Methanobacteriati</taxon>
        <taxon>Methanobacteriota</taxon>
        <taxon>Stenosarchaea group</taxon>
        <taxon>Methanomicrobia</taxon>
        <taxon>Methanomicrobiales</taxon>
        <taxon>Methanospirillaceae</taxon>
        <taxon>Methanospirillum</taxon>
    </lineage>
</organism>
<comment type="catalytic activity">
    <reaction evidence="1">
        <text>ATP + protein L-histidine = ADP + protein N-phospho-L-histidine.</text>
        <dbReference type="EC" id="2.7.13.3"/>
    </reaction>
</comment>
<dbReference type="PANTHER" id="PTHR44936">
    <property type="entry name" value="SENSOR PROTEIN CREC"/>
    <property type="match status" value="1"/>
</dbReference>
<dbReference type="Pfam" id="PF02518">
    <property type="entry name" value="HATPase_c"/>
    <property type="match status" value="1"/>
</dbReference>
<dbReference type="PANTHER" id="PTHR44936:SF10">
    <property type="entry name" value="SENSOR PROTEIN RSTB"/>
    <property type="match status" value="1"/>
</dbReference>
<dbReference type="Gene3D" id="3.30.450.20">
    <property type="entry name" value="PAS domain"/>
    <property type="match status" value="3"/>
</dbReference>
<feature type="domain" description="HAMP" evidence="11">
    <location>
        <begin position="390"/>
        <end position="442"/>
    </location>
</feature>
<evidence type="ECO:0000259" key="11">
    <source>
        <dbReference type="PROSITE" id="PS50885"/>
    </source>
</evidence>
<evidence type="ECO:0000259" key="10">
    <source>
        <dbReference type="PROSITE" id="PS50112"/>
    </source>
</evidence>
<dbReference type="InterPro" id="IPR003594">
    <property type="entry name" value="HATPase_dom"/>
</dbReference>
<dbReference type="PROSITE" id="PS50109">
    <property type="entry name" value="HIS_KIN"/>
    <property type="match status" value="1"/>
</dbReference>
<keyword evidence="4" id="KW-0808">Transferase</keyword>
<feature type="domain" description="Histidine kinase" evidence="9">
    <location>
        <begin position="822"/>
        <end position="920"/>
    </location>
</feature>
<evidence type="ECO:0000256" key="8">
    <source>
        <dbReference type="SAM" id="Phobius"/>
    </source>
</evidence>
<dbReference type="CDD" id="cd12913">
    <property type="entry name" value="PDC1_MCP_like"/>
    <property type="match status" value="1"/>
</dbReference>
<keyword evidence="5" id="KW-0547">Nucleotide-binding</keyword>
<dbReference type="SUPFAM" id="SSF55785">
    <property type="entry name" value="PYP-like sensor domain (PAS domain)"/>
    <property type="match status" value="3"/>
</dbReference>
<dbReference type="Pfam" id="PF13426">
    <property type="entry name" value="PAS_9"/>
    <property type="match status" value="1"/>
</dbReference>
<dbReference type="CDD" id="cd00075">
    <property type="entry name" value="HATPase"/>
    <property type="match status" value="1"/>
</dbReference>
<dbReference type="PROSITE" id="PS50885">
    <property type="entry name" value="HAMP"/>
    <property type="match status" value="1"/>
</dbReference>
<dbReference type="EC" id="2.7.13.3" evidence="2"/>
<accession>A0A2V2N6Q6</accession>
<dbReference type="Pfam" id="PF00672">
    <property type="entry name" value="HAMP"/>
    <property type="match status" value="1"/>
</dbReference>
<evidence type="ECO:0000313" key="13">
    <source>
        <dbReference type="Proteomes" id="UP000245657"/>
    </source>
</evidence>
<dbReference type="GO" id="GO:0004673">
    <property type="term" value="F:protein histidine kinase activity"/>
    <property type="evidence" value="ECO:0007669"/>
    <property type="project" value="UniProtKB-EC"/>
</dbReference>
<dbReference type="CDD" id="cd06225">
    <property type="entry name" value="HAMP"/>
    <property type="match status" value="1"/>
</dbReference>
<dbReference type="InterPro" id="IPR035965">
    <property type="entry name" value="PAS-like_dom_sf"/>
</dbReference>
<protein>
    <recommendedName>
        <fullName evidence="2">histidine kinase</fullName>
        <ecNumber evidence="2">2.7.13.3</ecNumber>
    </recommendedName>
</protein>
<dbReference type="Gene3D" id="3.30.565.10">
    <property type="entry name" value="Histidine kinase-like ATPase, C-terminal domain"/>
    <property type="match status" value="1"/>
</dbReference>
<keyword evidence="13" id="KW-1185">Reference proteome</keyword>
<feature type="domain" description="PAS" evidence="10">
    <location>
        <begin position="575"/>
        <end position="620"/>
    </location>
</feature>
<dbReference type="GO" id="GO:0006355">
    <property type="term" value="P:regulation of DNA-templated transcription"/>
    <property type="evidence" value="ECO:0007669"/>
    <property type="project" value="InterPro"/>
</dbReference>
<keyword evidence="7" id="KW-0067">ATP-binding</keyword>
<evidence type="ECO:0000256" key="6">
    <source>
        <dbReference type="ARBA" id="ARBA00022777"/>
    </source>
</evidence>
<evidence type="ECO:0000259" key="9">
    <source>
        <dbReference type="PROSITE" id="PS50109"/>
    </source>
</evidence>
<dbReference type="GO" id="GO:0007165">
    <property type="term" value="P:signal transduction"/>
    <property type="evidence" value="ECO:0007669"/>
    <property type="project" value="InterPro"/>
</dbReference>
<keyword evidence="8" id="KW-0812">Transmembrane</keyword>
<dbReference type="InterPro" id="IPR036890">
    <property type="entry name" value="HATPase_C_sf"/>
</dbReference>
<evidence type="ECO:0000256" key="3">
    <source>
        <dbReference type="ARBA" id="ARBA00022553"/>
    </source>
</evidence>
<dbReference type="InterPro" id="IPR013767">
    <property type="entry name" value="PAS_fold"/>
</dbReference>
<gene>
    <name evidence="12" type="ORF">DK846_03910</name>
</gene>
<dbReference type="Proteomes" id="UP000245657">
    <property type="component" value="Unassembled WGS sequence"/>
</dbReference>
<dbReference type="SMART" id="SM00304">
    <property type="entry name" value="HAMP"/>
    <property type="match status" value="1"/>
</dbReference>
<keyword evidence="6" id="KW-0418">Kinase</keyword>
<proteinExistence type="predicted"/>
<reference evidence="12 13" key="1">
    <citation type="submission" date="2018-05" db="EMBL/GenBank/DDBJ databases">
        <title>Draft genome of Methanospirillum lacunae Ki8-1.</title>
        <authorList>
            <person name="Dueholm M.S."/>
            <person name="Nielsen P.H."/>
            <person name="Bakmann L.F."/>
            <person name="Otzen D.E."/>
        </authorList>
    </citation>
    <scope>NUCLEOTIDE SEQUENCE [LARGE SCALE GENOMIC DNA]</scope>
    <source>
        <strain evidence="12 13">Ki8-1</strain>
    </source>
</reference>
<dbReference type="GO" id="GO:0005524">
    <property type="term" value="F:ATP binding"/>
    <property type="evidence" value="ECO:0007669"/>
    <property type="project" value="UniProtKB-KW"/>
</dbReference>
<dbReference type="SUPFAM" id="SSF158472">
    <property type="entry name" value="HAMP domain-like"/>
    <property type="match status" value="1"/>
</dbReference>
<evidence type="ECO:0000313" key="12">
    <source>
        <dbReference type="EMBL" id="PWR74300.1"/>
    </source>
</evidence>
<dbReference type="InterPro" id="IPR005467">
    <property type="entry name" value="His_kinase_dom"/>
</dbReference>
<dbReference type="NCBIfam" id="TIGR00229">
    <property type="entry name" value="sensory_box"/>
    <property type="match status" value="2"/>
</dbReference>